<reference evidence="2 3" key="1">
    <citation type="journal article" date="2015" name="Stand. Genomic Sci.">
        <title>Genomic Encyclopedia of Bacterial and Archaeal Type Strains, Phase III: the genomes of soil and plant-associated and newly described type strains.</title>
        <authorList>
            <person name="Whitman W.B."/>
            <person name="Woyke T."/>
            <person name="Klenk H.P."/>
            <person name="Zhou Y."/>
            <person name="Lilburn T.G."/>
            <person name="Beck B.J."/>
            <person name="De Vos P."/>
            <person name="Vandamme P."/>
            <person name="Eisen J.A."/>
            <person name="Garrity G."/>
            <person name="Hugenholtz P."/>
            <person name="Kyrpides N.C."/>
        </authorList>
    </citation>
    <scope>NUCLEOTIDE SEQUENCE [LARGE SCALE GENOMIC DNA]</scope>
    <source>
        <strain evidence="2 3">CGMCC 1.6847</strain>
    </source>
</reference>
<evidence type="ECO:0000313" key="3">
    <source>
        <dbReference type="Proteomes" id="UP000317519"/>
    </source>
</evidence>
<dbReference type="Proteomes" id="UP000317519">
    <property type="component" value="Unassembled WGS sequence"/>
</dbReference>
<dbReference type="Pfam" id="PF07791">
    <property type="entry name" value="Imm11"/>
    <property type="match status" value="1"/>
</dbReference>
<proteinExistence type="predicted"/>
<comment type="caution">
    <text evidence="2">The sequence shown here is derived from an EMBL/GenBank/DDBJ whole genome shotgun (WGS) entry which is preliminary data.</text>
</comment>
<dbReference type="EMBL" id="VLKO01000003">
    <property type="protein sequence ID" value="TWI01157.1"/>
    <property type="molecule type" value="Genomic_DNA"/>
</dbReference>
<gene>
    <name evidence="2" type="ORF">IQ05_00724</name>
</gene>
<sequence length="220" mass="26172">MKYYKVAPAFNNANKRVASSASGDKVLKGEEYYNILKDGEFHKEIPLLKHFFLESYDEKKYWDFQLNDIHNLIGKANTIIGYYLSNDFKNILEDFNIAPVFNFYETLLLYKEKELKYWLFQYGVNSFDNFNLPQSIFKIEDEEFIIKTQDEYWIKKREARKVYTSKLLLKKLSINGNYDFFFNQINSDTVVSGNLKKIIEDANLKGFEFVQLDYEVVVSY</sequence>
<dbReference type="RefSeq" id="WP_144889856.1">
    <property type="nucleotide sequence ID" value="NZ_VLKO01000003.1"/>
</dbReference>
<organism evidence="2 3">
    <name type="scientific">Flavobacterium tiangeerense</name>
    <dbReference type="NCBI Taxonomy" id="459471"/>
    <lineage>
        <taxon>Bacteria</taxon>
        <taxon>Pseudomonadati</taxon>
        <taxon>Bacteroidota</taxon>
        <taxon>Flavobacteriia</taxon>
        <taxon>Flavobacteriales</taxon>
        <taxon>Flavobacteriaceae</taxon>
        <taxon>Flavobacterium</taxon>
    </lineage>
</organism>
<dbReference type="InterPro" id="IPR012433">
    <property type="entry name" value="Imm11"/>
</dbReference>
<evidence type="ECO:0000259" key="1">
    <source>
        <dbReference type="Pfam" id="PF07791"/>
    </source>
</evidence>
<feature type="domain" description="Immunity MXAN-0049 protein" evidence="1">
    <location>
        <begin position="3"/>
        <end position="211"/>
    </location>
</feature>
<evidence type="ECO:0000313" key="2">
    <source>
        <dbReference type="EMBL" id="TWI01157.1"/>
    </source>
</evidence>
<keyword evidence="3" id="KW-1185">Reference proteome</keyword>
<accession>A0ABY3FL23</accession>
<protein>
    <recommendedName>
        <fullName evidence="1">Immunity MXAN-0049 protein domain-containing protein</fullName>
    </recommendedName>
</protein>
<name>A0ABY3FL23_9FLAO</name>